<organism evidence="4 6">
    <name type="scientific">Devosia psychrophila</name>
    <dbReference type="NCBI Taxonomy" id="728005"/>
    <lineage>
        <taxon>Bacteria</taxon>
        <taxon>Pseudomonadati</taxon>
        <taxon>Pseudomonadota</taxon>
        <taxon>Alphaproteobacteria</taxon>
        <taxon>Hyphomicrobiales</taxon>
        <taxon>Devosiaceae</taxon>
        <taxon>Devosia</taxon>
    </lineage>
</organism>
<keyword evidence="1" id="KW-0597">Phosphoprotein</keyword>
<dbReference type="InterPro" id="IPR011006">
    <property type="entry name" value="CheY-like_superfamily"/>
</dbReference>
<evidence type="ECO:0000313" key="3">
    <source>
        <dbReference type="EMBL" id="KKC32776.1"/>
    </source>
</evidence>
<dbReference type="Gene3D" id="3.40.50.2300">
    <property type="match status" value="1"/>
</dbReference>
<dbReference type="PROSITE" id="PS50110">
    <property type="entry name" value="RESPONSE_REGULATORY"/>
    <property type="match status" value="1"/>
</dbReference>
<reference evidence="4 6" key="2">
    <citation type="submission" date="2016-10" db="EMBL/GenBank/DDBJ databases">
        <authorList>
            <person name="de Groot N.N."/>
        </authorList>
    </citation>
    <scope>NUCLEOTIDE SEQUENCE [LARGE SCALE GENOMIC DNA]</scope>
    <source>
        <strain evidence="4 6">CGMCC 1.10210</strain>
    </source>
</reference>
<evidence type="ECO:0000256" key="1">
    <source>
        <dbReference type="PROSITE-ProRule" id="PRU00169"/>
    </source>
</evidence>
<feature type="modified residue" description="4-aspartylphosphate" evidence="1">
    <location>
        <position position="55"/>
    </location>
</feature>
<dbReference type="PATRIC" id="fig|728005.3.peg.589"/>
<feature type="domain" description="Response regulatory" evidence="2">
    <location>
        <begin position="5"/>
        <end position="115"/>
    </location>
</feature>
<keyword evidence="5" id="KW-1185">Reference proteome</keyword>
<evidence type="ECO:0000313" key="6">
    <source>
        <dbReference type="Proteomes" id="UP000182258"/>
    </source>
</evidence>
<reference evidence="3 5" key="1">
    <citation type="submission" date="2015-03" db="EMBL/GenBank/DDBJ databases">
        <authorList>
            <person name="Lepp D."/>
            <person name="Hassan Y.I."/>
            <person name="Li X.-Z."/>
            <person name="Zhou T."/>
        </authorList>
    </citation>
    <scope>NUCLEOTIDE SEQUENCE [LARGE SCALE GENOMIC DNA]</scope>
    <source>
        <strain evidence="3 5">Cr7-05</strain>
    </source>
</reference>
<evidence type="ECO:0000313" key="5">
    <source>
        <dbReference type="Proteomes" id="UP000033519"/>
    </source>
</evidence>
<sequence length="137" mass="14341">MRALRVLVVEDEGMIALAIEDILTQMGHRVCGTAGTESDAVAASHRLNPDLIIIDGRLRIGSGILAMQKILSHGFVPHIYISGDSLVGVTLDKGAVALQKPFSELQLDDAIGRALAARTLPSTSGGDPKSGEKNGNS</sequence>
<protein>
    <submittedName>
        <fullName evidence="4">Response regulator receiver domain-containing protein</fullName>
    </submittedName>
</protein>
<evidence type="ECO:0000259" key="2">
    <source>
        <dbReference type="PROSITE" id="PS50110"/>
    </source>
</evidence>
<evidence type="ECO:0000313" key="4">
    <source>
        <dbReference type="EMBL" id="SFD22366.1"/>
    </source>
</evidence>
<dbReference type="RefSeq" id="WP_046171276.1">
    <property type="nucleotide sequence ID" value="NZ_FOMB01000030.1"/>
</dbReference>
<gene>
    <name evidence="4" type="ORF">SAMN04488059_13012</name>
    <name evidence="3" type="ORF">WH91_12165</name>
</gene>
<dbReference type="SMART" id="SM00448">
    <property type="entry name" value="REC"/>
    <property type="match status" value="1"/>
</dbReference>
<dbReference type="STRING" id="728005.SAMN04488059_13012"/>
<dbReference type="Proteomes" id="UP000033519">
    <property type="component" value="Unassembled WGS sequence"/>
</dbReference>
<proteinExistence type="predicted"/>
<dbReference type="EMBL" id="FOMB01000030">
    <property type="protein sequence ID" value="SFD22366.1"/>
    <property type="molecule type" value="Genomic_DNA"/>
</dbReference>
<dbReference type="InterPro" id="IPR001789">
    <property type="entry name" value="Sig_transdc_resp-reg_receiver"/>
</dbReference>
<dbReference type="GO" id="GO:0000160">
    <property type="term" value="P:phosphorelay signal transduction system"/>
    <property type="evidence" value="ECO:0007669"/>
    <property type="project" value="InterPro"/>
</dbReference>
<dbReference type="Pfam" id="PF00072">
    <property type="entry name" value="Response_reg"/>
    <property type="match status" value="1"/>
</dbReference>
<dbReference type="OrthoDB" id="582170at2"/>
<accession>A0A0F5PWJ6</accession>
<dbReference type="EMBL" id="LAPV01000128">
    <property type="protein sequence ID" value="KKC32776.1"/>
    <property type="molecule type" value="Genomic_DNA"/>
</dbReference>
<dbReference type="AlphaFoldDB" id="A0A0F5PWJ6"/>
<dbReference type="Proteomes" id="UP000182258">
    <property type="component" value="Unassembled WGS sequence"/>
</dbReference>
<name>A0A0F5PWJ6_9HYPH</name>
<dbReference type="SUPFAM" id="SSF52172">
    <property type="entry name" value="CheY-like"/>
    <property type="match status" value="1"/>
</dbReference>